<feature type="signal peptide" evidence="1">
    <location>
        <begin position="1"/>
        <end position="22"/>
    </location>
</feature>
<dbReference type="Pfam" id="PF09982">
    <property type="entry name" value="LpxR"/>
    <property type="match status" value="1"/>
</dbReference>
<dbReference type="InterPro" id="IPR037107">
    <property type="entry name" value="Put_OMP_sf"/>
</dbReference>
<organism evidence="2 3">
    <name type="scientific">Phycisphaera mikurensis (strain NBRC 102666 / KCTC 22515 / FYK2301M01)</name>
    <dbReference type="NCBI Taxonomy" id="1142394"/>
    <lineage>
        <taxon>Bacteria</taxon>
        <taxon>Pseudomonadati</taxon>
        <taxon>Planctomycetota</taxon>
        <taxon>Phycisphaerae</taxon>
        <taxon>Phycisphaerales</taxon>
        <taxon>Phycisphaeraceae</taxon>
        <taxon>Phycisphaera</taxon>
    </lineage>
</organism>
<gene>
    <name evidence="2" type="ordered locus">PSMK_02360</name>
</gene>
<dbReference type="eggNOG" id="COG3528">
    <property type="taxonomic scope" value="Bacteria"/>
</dbReference>
<keyword evidence="3" id="KW-1185">Reference proteome</keyword>
<sequence>MRIVPACVVAVLPLASAAAARAAEAIAAAEPPLRVSLTLAFENDGSFVRENADSDRHETSAAGAILSFHGDAADPLFDALGLAHRGTAWGLVGGQRLFTPEVIDAPTRDPGDRPFAGYLYGGVFVQRELGDALDHLQLDLGIVGPSALGEETQSAVHDLIGEEDPNWIDQLGDELAAQLTYRREWRVPLGEIDAWGVPLGLRVLPRVGFGLGTVERYASAGVDVELGHRLGDSFSAGRLLAPPAATGAAVTGFRAGLFGRAGGSYVQWDTFLDGSSVRDPSASVSREPWRGELGGGFRFAWEGERARFAFEYLQLVLTDRFETQRTTDGVASASLRFEWAF</sequence>
<reference evidence="2 3" key="1">
    <citation type="submission" date="2012-02" db="EMBL/GenBank/DDBJ databases">
        <title>Complete genome sequence of Phycisphaera mikurensis NBRC 102666.</title>
        <authorList>
            <person name="Ankai A."/>
            <person name="Hosoyama A."/>
            <person name="Terui Y."/>
            <person name="Sekine M."/>
            <person name="Fukai R."/>
            <person name="Kato Y."/>
            <person name="Nakamura S."/>
            <person name="Yamada-Narita S."/>
            <person name="Kawakoshi A."/>
            <person name="Fukunaga Y."/>
            <person name="Yamazaki S."/>
            <person name="Fujita N."/>
        </authorList>
    </citation>
    <scope>NUCLEOTIDE SEQUENCE [LARGE SCALE GENOMIC DNA]</scope>
    <source>
        <strain evidence="3">NBRC 102666 / KCTC 22515 / FYK2301M01</strain>
    </source>
</reference>
<evidence type="ECO:0000256" key="1">
    <source>
        <dbReference type="SAM" id="SignalP"/>
    </source>
</evidence>
<dbReference type="Gene3D" id="2.40.128.140">
    <property type="entry name" value="Outer membrane protein"/>
    <property type="match status" value="1"/>
</dbReference>
<accession>I0IAV7</accession>
<dbReference type="HOGENOM" id="CLU_055418_0_0_0"/>
<feature type="chain" id="PRO_5003629008" description="Lipid A deacylase LpxR family protein" evidence="1">
    <location>
        <begin position="23"/>
        <end position="341"/>
    </location>
</feature>
<evidence type="ECO:0000313" key="2">
    <source>
        <dbReference type="EMBL" id="BAM02395.1"/>
    </source>
</evidence>
<protein>
    <recommendedName>
        <fullName evidence="4">Lipid A deacylase LpxR family protein</fullName>
    </recommendedName>
</protein>
<dbReference type="RefSeq" id="WP_014435615.1">
    <property type="nucleotide sequence ID" value="NC_017080.1"/>
</dbReference>
<name>I0IAV7_PHYMF</name>
<keyword evidence="1" id="KW-0732">Signal</keyword>
<dbReference type="EMBL" id="AP012338">
    <property type="protein sequence ID" value="BAM02395.1"/>
    <property type="molecule type" value="Genomic_DNA"/>
</dbReference>
<evidence type="ECO:0000313" key="3">
    <source>
        <dbReference type="Proteomes" id="UP000007881"/>
    </source>
</evidence>
<proteinExistence type="predicted"/>
<dbReference type="OrthoDB" id="9776275at2"/>
<dbReference type="InterPro" id="IPR018707">
    <property type="entry name" value="LpxR"/>
</dbReference>
<dbReference type="STRING" id="1142394.PSMK_02360"/>
<dbReference type="AlphaFoldDB" id="I0IAV7"/>
<evidence type="ECO:0008006" key="4">
    <source>
        <dbReference type="Google" id="ProtNLM"/>
    </source>
</evidence>
<dbReference type="Proteomes" id="UP000007881">
    <property type="component" value="Chromosome"/>
</dbReference>
<dbReference type="KEGG" id="phm:PSMK_02360"/>